<protein>
    <recommendedName>
        <fullName evidence="3">DUF155 domain-containing protein</fullName>
    </recommendedName>
</protein>
<dbReference type="Proteomes" id="UP000626109">
    <property type="component" value="Unassembled WGS sequence"/>
</dbReference>
<feature type="domain" description="DUF155" evidence="3">
    <location>
        <begin position="84"/>
        <end position="280"/>
    </location>
</feature>
<name>A0A813LX41_POLGL</name>
<dbReference type="InterPro" id="IPR003734">
    <property type="entry name" value="DUF155"/>
</dbReference>
<feature type="region of interest" description="Disordered" evidence="2">
    <location>
        <begin position="125"/>
        <end position="159"/>
    </location>
</feature>
<evidence type="ECO:0000313" key="4">
    <source>
        <dbReference type="EMBL" id="CAE8735092.1"/>
    </source>
</evidence>
<evidence type="ECO:0000259" key="3">
    <source>
        <dbReference type="Pfam" id="PF02582"/>
    </source>
</evidence>
<reference evidence="4" key="1">
    <citation type="submission" date="2021-02" db="EMBL/GenBank/DDBJ databases">
        <authorList>
            <person name="Dougan E. K."/>
            <person name="Rhodes N."/>
            <person name="Thang M."/>
            <person name="Chan C."/>
        </authorList>
    </citation>
    <scope>NUCLEOTIDE SEQUENCE</scope>
</reference>
<dbReference type="PANTHER" id="PTHR16255">
    <property type="entry name" value="REQUIRED FOR MEIOTIC NUCLEAR DIVISION PROTEIN 1 HOMOLOG"/>
    <property type="match status" value="1"/>
</dbReference>
<accession>A0A813LX41</accession>
<feature type="compositionally biased region" description="Acidic residues" evidence="2">
    <location>
        <begin position="137"/>
        <end position="151"/>
    </location>
</feature>
<sequence length="331" mass="36624">VGIAAASMAHIEGESGVPIFATASSSSQGEASHSSAVKDAVGLPKLLQGEERSLAGLGGAQLIKHFGTGENIVLQLKMFKGKDVFAFGFGCIVCWSFESSQMAKVIDKLRPFLIRPLPKSDVEEESMEFVISQRSEDDNDEDMEQDDDDQEGREGEEGTMIAKIKNDQIILCTSSDMEKLAHSYALAQSVRLGSFELVVDRSIASTRSIPETMADTGEIQLEARDLSKQMGGLLVLRCDVNLHTDILDTPDIFWDEDRFEPNYQSCRSYLDIDKRVDILNQRLGVLKDLYDLLQNSLNVKHGTKLEWIVIILILVEVMLEVIELVHDAGSN</sequence>
<comment type="similarity">
    <text evidence="1">Belongs to the RMD1/sif2 family.</text>
</comment>
<evidence type="ECO:0000313" key="5">
    <source>
        <dbReference type="Proteomes" id="UP000626109"/>
    </source>
</evidence>
<proteinExistence type="inferred from homology"/>
<evidence type="ECO:0000256" key="1">
    <source>
        <dbReference type="ARBA" id="ARBA00008306"/>
    </source>
</evidence>
<gene>
    <name evidence="4" type="ORF">PGLA2088_LOCUS47659</name>
</gene>
<comment type="caution">
    <text evidence="4">The sequence shown here is derived from an EMBL/GenBank/DDBJ whole genome shotgun (WGS) entry which is preliminary data.</text>
</comment>
<organism evidence="4 5">
    <name type="scientific">Polarella glacialis</name>
    <name type="common">Dinoflagellate</name>
    <dbReference type="NCBI Taxonomy" id="89957"/>
    <lineage>
        <taxon>Eukaryota</taxon>
        <taxon>Sar</taxon>
        <taxon>Alveolata</taxon>
        <taxon>Dinophyceae</taxon>
        <taxon>Suessiales</taxon>
        <taxon>Suessiaceae</taxon>
        <taxon>Polarella</taxon>
    </lineage>
</organism>
<dbReference type="AlphaFoldDB" id="A0A813LX41"/>
<dbReference type="EMBL" id="CAJNNW010036513">
    <property type="protein sequence ID" value="CAE8735092.1"/>
    <property type="molecule type" value="Genomic_DNA"/>
</dbReference>
<dbReference type="Pfam" id="PF02582">
    <property type="entry name" value="DUF155"/>
    <property type="match status" value="1"/>
</dbReference>
<dbReference type="PANTHER" id="PTHR16255:SF1">
    <property type="entry name" value="REQUIRED FOR MEIOTIC NUCLEAR DIVISION PROTEIN 1 HOMOLOG"/>
    <property type="match status" value="1"/>
</dbReference>
<evidence type="ECO:0000256" key="2">
    <source>
        <dbReference type="SAM" id="MobiDB-lite"/>
    </source>
</evidence>
<feature type="non-terminal residue" evidence="4">
    <location>
        <position position="331"/>
    </location>
</feature>
<dbReference type="GO" id="GO:0005739">
    <property type="term" value="C:mitochondrion"/>
    <property type="evidence" value="ECO:0007669"/>
    <property type="project" value="UniProtKB-ARBA"/>
</dbReference>
<dbReference type="InterPro" id="IPR051624">
    <property type="entry name" value="RMD1/Sad1-interacting"/>
</dbReference>